<dbReference type="AlphaFoldDB" id="A0A182S1Q2"/>
<organism evidence="1">
    <name type="scientific">Anopheles funestus</name>
    <name type="common">African malaria mosquito</name>
    <dbReference type="NCBI Taxonomy" id="62324"/>
    <lineage>
        <taxon>Eukaryota</taxon>
        <taxon>Metazoa</taxon>
        <taxon>Ecdysozoa</taxon>
        <taxon>Arthropoda</taxon>
        <taxon>Hexapoda</taxon>
        <taxon>Insecta</taxon>
        <taxon>Pterygota</taxon>
        <taxon>Neoptera</taxon>
        <taxon>Endopterygota</taxon>
        <taxon>Diptera</taxon>
        <taxon>Nematocera</taxon>
        <taxon>Culicoidea</taxon>
        <taxon>Culicidae</taxon>
        <taxon>Anophelinae</taxon>
        <taxon>Anopheles</taxon>
    </lineage>
</organism>
<sequence length="83" mass="9985">MTRARDDSENRSVCRRKFRVAFRWRFLSFAKKETLPLPTQGPSAACRRLQGYGLAYFYREKVFRLHTAFMDGSRWKWSDPVIY</sequence>
<name>A0A182S1Q2_ANOFN</name>
<reference evidence="1" key="1">
    <citation type="submission" date="2020-05" db="UniProtKB">
        <authorList>
            <consortium name="EnsemblMetazoa"/>
        </authorList>
    </citation>
    <scope>IDENTIFICATION</scope>
    <source>
        <strain evidence="1">FUMOZ</strain>
    </source>
</reference>
<dbReference type="VEuPathDB" id="VectorBase:AFUN014396"/>
<dbReference type="EnsemblMetazoa" id="AFUN014396-RA">
    <property type="protein sequence ID" value="AFUN014396-PA"/>
    <property type="gene ID" value="AFUN014396"/>
</dbReference>
<accession>A0A182S1Q2</accession>
<protein>
    <submittedName>
        <fullName evidence="1">Uncharacterized protein</fullName>
    </submittedName>
</protein>
<proteinExistence type="predicted"/>
<evidence type="ECO:0000313" key="1">
    <source>
        <dbReference type="EnsemblMetazoa" id="AFUN014396-PA"/>
    </source>
</evidence>